<reference evidence="2 3" key="1">
    <citation type="submission" date="2017-02" db="EMBL/GenBank/DDBJ databases">
        <title>Amycolatopsis azurea DSM 43854 draft genome.</title>
        <authorList>
            <person name="Mayilraj S."/>
        </authorList>
    </citation>
    <scope>NUCLEOTIDE SEQUENCE [LARGE SCALE GENOMIC DNA]</scope>
    <source>
        <strain evidence="2 3">DSM 43854</strain>
    </source>
</reference>
<sequence>MLIIWASLTMWLLAGVVANIVSASMASLIVPFIYLIGILFWLSMAQRHRPKVAPRSISLPDLCGIIFFVVSGSWGFYSYFKGGFTSQWAWVATAVMMSALAWFGWDFVLRIPGRAEKFRVDYLSVNATPEAIRLQFEWVRHRRRCLGKPKNDEDLRARRAAARRRSDRTTGTLPHFLYVRLNGLVAAYEDRSLMIALFTGTAGLAPNFLADLEPSLGAASLLIAPFILVPFIHAMRQGSRRSAAAVRAVD</sequence>
<dbReference type="Proteomes" id="UP000188551">
    <property type="component" value="Unassembled WGS sequence"/>
</dbReference>
<evidence type="ECO:0000313" key="3">
    <source>
        <dbReference type="Proteomes" id="UP000188551"/>
    </source>
</evidence>
<name>A0ABX3J0N4_9PSEU</name>
<feature type="transmembrane region" description="Helical" evidence="1">
    <location>
        <begin position="216"/>
        <end position="234"/>
    </location>
</feature>
<accession>A0ABX3J0N4</accession>
<evidence type="ECO:0000313" key="2">
    <source>
        <dbReference type="EMBL" id="OOC01151.1"/>
    </source>
</evidence>
<keyword evidence="1" id="KW-0472">Membrane</keyword>
<keyword evidence="1" id="KW-1133">Transmembrane helix</keyword>
<dbReference type="RefSeq" id="WP_039919869.1">
    <property type="nucleotide sequence ID" value="NZ_ANMG01000103.1"/>
</dbReference>
<evidence type="ECO:0000256" key="1">
    <source>
        <dbReference type="SAM" id="Phobius"/>
    </source>
</evidence>
<feature type="transmembrane region" description="Helical" evidence="1">
    <location>
        <begin position="57"/>
        <end position="76"/>
    </location>
</feature>
<keyword evidence="1" id="KW-0812">Transmembrane</keyword>
<feature type="transmembrane region" description="Helical" evidence="1">
    <location>
        <begin position="28"/>
        <end position="45"/>
    </location>
</feature>
<feature type="transmembrane region" description="Helical" evidence="1">
    <location>
        <begin position="88"/>
        <end position="109"/>
    </location>
</feature>
<comment type="caution">
    <text evidence="2">The sequence shown here is derived from an EMBL/GenBank/DDBJ whole genome shotgun (WGS) entry which is preliminary data.</text>
</comment>
<evidence type="ECO:0008006" key="4">
    <source>
        <dbReference type="Google" id="ProtNLM"/>
    </source>
</evidence>
<dbReference type="EMBL" id="MUXN01000030">
    <property type="protein sequence ID" value="OOC01151.1"/>
    <property type="molecule type" value="Genomic_DNA"/>
</dbReference>
<organism evidence="2 3">
    <name type="scientific">Amycolatopsis azurea DSM 43854</name>
    <dbReference type="NCBI Taxonomy" id="1238180"/>
    <lineage>
        <taxon>Bacteria</taxon>
        <taxon>Bacillati</taxon>
        <taxon>Actinomycetota</taxon>
        <taxon>Actinomycetes</taxon>
        <taxon>Pseudonocardiales</taxon>
        <taxon>Pseudonocardiaceae</taxon>
        <taxon>Amycolatopsis</taxon>
    </lineage>
</organism>
<feature type="transmembrane region" description="Helical" evidence="1">
    <location>
        <begin position="193"/>
        <end position="210"/>
    </location>
</feature>
<keyword evidence="3" id="KW-1185">Reference proteome</keyword>
<proteinExistence type="predicted"/>
<gene>
    <name evidence="2" type="ORF">B0293_39125</name>
</gene>
<protein>
    <recommendedName>
        <fullName evidence="4">MFS transporter</fullName>
    </recommendedName>
</protein>